<feature type="region of interest" description="Disordered" evidence="2">
    <location>
        <begin position="392"/>
        <end position="449"/>
    </location>
</feature>
<dbReference type="SUPFAM" id="SSF57756">
    <property type="entry name" value="Retrovirus zinc finger-like domains"/>
    <property type="match status" value="1"/>
</dbReference>
<evidence type="ECO:0000259" key="3">
    <source>
        <dbReference type="PROSITE" id="PS50158"/>
    </source>
</evidence>
<evidence type="ECO:0000313" key="4">
    <source>
        <dbReference type="EMBL" id="KAJ8656560.1"/>
    </source>
</evidence>
<feature type="compositionally biased region" description="Low complexity" evidence="2">
    <location>
        <begin position="416"/>
        <end position="429"/>
    </location>
</feature>
<dbReference type="SMART" id="SM00343">
    <property type="entry name" value="ZnF_C2HC"/>
    <property type="match status" value="2"/>
</dbReference>
<keyword evidence="1" id="KW-0862">Zinc</keyword>
<dbReference type="RefSeq" id="XP_058341473.1">
    <property type="nucleotide sequence ID" value="XM_058487651.1"/>
</dbReference>
<dbReference type="GO" id="GO:0003676">
    <property type="term" value="F:nucleic acid binding"/>
    <property type="evidence" value="ECO:0007669"/>
    <property type="project" value="InterPro"/>
</dbReference>
<dbReference type="Gene3D" id="4.10.60.10">
    <property type="entry name" value="Zinc finger, CCHC-type"/>
    <property type="match status" value="1"/>
</dbReference>
<keyword evidence="1" id="KW-0863">Zinc-finger</keyword>
<evidence type="ECO:0000313" key="5">
    <source>
        <dbReference type="Proteomes" id="UP001234581"/>
    </source>
</evidence>
<dbReference type="GeneID" id="83215045"/>
<keyword evidence="5" id="KW-1185">Reference proteome</keyword>
<proteinExistence type="predicted"/>
<feature type="domain" description="CCHC-type" evidence="3">
    <location>
        <begin position="264"/>
        <end position="278"/>
    </location>
</feature>
<evidence type="ECO:0000256" key="2">
    <source>
        <dbReference type="SAM" id="MobiDB-lite"/>
    </source>
</evidence>
<dbReference type="GO" id="GO:0008270">
    <property type="term" value="F:zinc ion binding"/>
    <property type="evidence" value="ECO:0007669"/>
    <property type="project" value="UniProtKB-KW"/>
</dbReference>
<gene>
    <name evidence="4" type="ORF">O0I10_007637</name>
</gene>
<organism evidence="4 5">
    <name type="scientific">Lichtheimia ornata</name>
    <dbReference type="NCBI Taxonomy" id="688661"/>
    <lineage>
        <taxon>Eukaryota</taxon>
        <taxon>Fungi</taxon>
        <taxon>Fungi incertae sedis</taxon>
        <taxon>Mucoromycota</taxon>
        <taxon>Mucoromycotina</taxon>
        <taxon>Mucoromycetes</taxon>
        <taxon>Mucorales</taxon>
        <taxon>Lichtheimiaceae</taxon>
        <taxon>Lichtheimia</taxon>
    </lineage>
</organism>
<dbReference type="AlphaFoldDB" id="A0AAD7V0F5"/>
<evidence type="ECO:0000256" key="1">
    <source>
        <dbReference type="PROSITE-ProRule" id="PRU00047"/>
    </source>
</evidence>
<dbReference type="Pfam" id="PF00098">
    <property type="entry name" value="zf-CCHC"/>
    <property type="match status" value="1"/>
</dbReference>
<sequence>MSTSDTLKWSQVVAKAAGMKVVTASRFSREASTMSSDLLFELPEFSQQQMARKAATIIRQALAPDTVLFSFPLVAFTHRAEAYKAITDQIGPLASIRPLSNYDLRARKDLLISVTFTCAEHTKKAIDSGITVDDVVYKATPNAPGAENPLMRVQLNLLHNADDRNLKEELLSSLRYYGKVYQIRRILCDGYFEGQLTVTLDPSVGYKDDKDVYHEAQPLQRMLYLEAWDVYAPASFKGAAPICYYCRQSGHIRNACPDLMKRVCFGCGNKGHTIRFCKAKEPEEKNDTTLLQEYEDAQQKHTPEKTTLDKADQTLESSVLREIANERLDNTDEDMTDSISTKKDDEMDVDESNDRVAQKGKERSVDPSEGINASKHAPITVATHMKVDSQAEMLEMSSVKQTTKAKNEKVKRSMLTKSTSSSQRTKVSSLDLNPVIPKPKPKDSARRAQ</sequence>
<feature type="compositionally biased region" description="Basic and acidic residues" evidence="2">
    <location>
        <begin position="440"/>
        <end position="449"/>
    </location>
</feature>
<feature type="domain" description="CCHC-type" evidence="3">
    <location>
        <begin position="243"/>
        <end position="258"/>
    </location>
</feature>
<dbReference type="Proteomes" id="UP001234581">
    <property type="component" value="Unassembled WGS sequence"/>
</dbReference>
<dbReference type="PROSITE" id="PS50158">
    <property type="entry name" value="ZF_CCHC"/>
    <property type="match status" value="2"/>
</dbReference>
<feature type="compositionally biased region" description="Basic and acidic residues" evidence="2">
    <location>
        <begin position="352"/>
        <end position="366"/>
    </location>
</feature>
<dbReference type="InterPro" id="IPR036875">
    <property type="entry name" value="Znf_CCHC_sf"/>
</dbReference>
<reference evidence="4 5" key="1">
    <citation type="submission" date="2023-03" db="EMBL/GenBank/DDBJ databases">
        <title>Genome sequence of Lichtheimia ornata CBS 291.66.</title>
        <authorList>
            <person name="Mohabir J.T."/>
            <person name="Shea T.P."/>
            <person name="Kurbessoian T."/>
            <person name="Berby B."/>
            <person name="Fontaine J."/>
            <person name="Livny J."/>
            <person name="Gnirke A."/>
            <person name="Stajich J.E."/>
            <person name="Cuomo C.A."/>
        </authorList>
    </citation>
    <scope>NUCLEOTIDE SEQUENCE [LARGE SCALE GENOMIC DNA]</scope>
    <source>
        <strain evidence="4">CBS 291.66</strain>
    </source>
</reference>
<feature type="region of interest" description="Disordered" evidence="2">
    <location>
        <begin position="324"/>
        <end position="380"/>
    </location>
</feature>
<protein>
    <recommendedName>
        <fullName evidence="3">CCHC-type domain-containing protein</fullName>
    </recommendedName>
</protein>
<dbReference type="InterPro" id="IPR001878">
    <property type="entry name" value="Znf_CCHC"/>
</dbReference>
<accession>A0AAD7V0F5</accession>
<name>A0AAD7V0F5_9FUNG</name>
<dbReference type="EMBL" id="JARTCD010000038">
    <property type="protein sequence ID" value="KAJ8656560.1"/>
    <property type="molecule type" value="Genomic_DNA"/>
</dbReference>
<keyword evidence="1" id="KW-0479">Metal-binding</keyword>
<comment type="caution">
    <text evidence="4">The sequence shown here is derived from an EMBL/GenBank/DDBJ whole genome shotgun (WGS) entry which is preliminary data.</text>
</comment>